<dbReference type="AlphaFoldDB" id="A0A0F2TKT8"/>
<feature type="compositionally biased region" description="Low complexity" evidence="1">
    <location>
        <begin position="43"/>
        <end position="56"/>
    </location>
</feature>
<dbReference type="Proteomes" id="UP000033699">
    <property type="component" value="Unassembled WGS sequence"/>
</dbReference>
<dbReference type="EMBL" id="JZKH01000013">
    <property type="protein sequence ID" value="KJS62337.1"/>
    <property type="molecule type" value="Genomic_DNA"/>
</dbReference>
<organism evidence="2 3">
    <name type="scientific">Streptomyces rubellomurinus (strain ATCC 31215)</name>
    <dbReference type="NCBI Taxonomy" id="359131"/>
    <lineage>
        <taxon>Bacteria</taxon>
        <taxon>Bacillati</taxon>
        <taxon>Actinomycetota</taxon>
        <taxon>Actinomycetes</taxon>
        <taxon>Kitasatosporales</taxon>
        <taxon>Streptomycetaceae</taxon>
        <taxon>Streptomyces</taxon>
    </lineage>
</organism>
<evidence type="ECO:0000256" key="1">
    <source>
        <dbReference type="SAM" id="MobiDB-lite"/>
    </source>
</evidence>
<gene>
    <name evidence="2" type="ORF">VM95_09050</name>
</gene>
<keyword evidence="3" id="KW-1185">Reference proteome</keyword>
<protein>
    <submittedName>
        <fullName evidence="2">Uncharacterized protein</fullName>
    </submittedName>
</protein>
<reference evidence="2 3" key="1">
    <citation type="submission" date="2015-02" db="EMBL/GenBank/DDBJ databases">
        <authorList>
            <person name="Ju K.-S."/>
            <person name="Doroghazi J.R."/>
            <person name="Metcalf W."/>
        </authorList>
    </citation>
    <scope>NUCLEOTIDE SEQUENCE [LARGE SCALE GENOMIC DNA]</scope>
    <source>
        <strain evidence="2 3">ATCC 31215</strain>
    </source>
</reference>
<comment type="caution">
    <text evidence="2">The sequence shown here is derived from an EMBL/GenBank/DDBJ whole genome shotgun (WGS) entry which is preliminary data.</text>
</comment>
<accession>A0A0F2TKT8</accession>
<proteinExistence type="predicted"/>
<feature type="compositionally biased region" description="Polar residues" evidence="1">
    <location>
        <begin position="60"/>
        <end position="79"/>
    </location>
</feature>
<evidence type="ECO:0000313" key="2">
    <source>
        <dbReference type="EMBL" id="KJS62337.1"/>
    </source>
</evidence>
<name>A0A0F2TKT8_STRR3</name>
<sequence>MSPVTVLTFRPDDSRSRIQRFARTRSQGWAMRSNRSSLRGQGRLALRLSPASLPSRHTSRAYSTSHPAPSRRVSTVSRA</sequence>
<feature type="region of interest" description="Disordered" evidence="1">
    <location>
        <begin position="26"/>
        <end position="79"/>
    </location>
</feature>
<evidence type="ECO:0000313" key="3">
    <source>
        <dbReference type="Proteomes" id="UP000033699"/>
    </source>
</evidence>